<sequence>MVIKNVQDKESIIKLRTTYSVVENLSLNFFRATQAQIELLLIFFKNITKNNMGNVLISPYCCINIPISPTSGAGSIKLVFWGGMTKILTGNNHIAGELMFQFPDMMVCHADSFFIGQPVPSLSIDDKLICGETYFVLPIDRFACKLLSASLLSALSSAPKPSPIKFGDCPFQYVKGGNGKVQIKVQPDFIKRLILMGNEKQGTSTDGISCNGSSPNNNNFLCSTPELQKHYNQLVGSKEQVWSPRLETISERKTRPTSPCGFPRLEWRSSAEVLEG</sequence>
<dbReference type="EMBL" id="JBBNAF010000007">
    <property type="protein sequence ID" value="KAK9128957.1"/>
    <property type="molecule type" value="Genomic_DNA"/>
</dbReference>
<name>A0AAP0J9V9_9MAGN</name>
<accession>A0AAP0J9V9</accession>
<gene>
    <name evidence="1" type="ORF">Syun_017754</name>
</gene>
<protein>
    <submittedName>
        <fullName evidence="1">Uncharacterized protein</fullName>
    </submittedName>
</protein>
<dbReference type="PANTHER" id="PTHR33052">
    <property type="entry name" value="DUF4228 DOMAIN PROTEIN-RELATED"/>
    <property type="match status" value="1"/>
</dbReference>
<reference evidence="1 2" key="1">
    <citation type="submission" date="2024-01" db="EMBL/GenBank/DDBJ databases">
        <title>Genome assemblies of Stephania.</title>
        <authorList>
            <person name="Yang L."/>
        </authorList>
    </citation>
    <scope>NUCLEOTIDE SEQUENCE [LARGE SCALE GENOMIC DNA]</scope>
    <source>
        <strain evidence="1">YNDBR</strain>
        <tissue evidence="1">Leaf</tissue>
    </source>
</reference>
<dbReference type="Proteomes" id="UP001420932">
    <property type="component" value="Unassembled WGS sequence"/>
</dbReference>
<dbReference type="InterPro" id="IPR025322">
    <property type="entry name" value="PADRE_dom"/>
</dbReference>
<comment type="caution">
    <text evidence="1">The sequence shown here is derived from an EMBL/GenBank/DDBJ whole genome shotgun (WGS) entry which is preliminary data.</text>
</comment>
<dbReference type="Pfam" id="PF14009">
    <property type="entry name" value="PADRE"/>
    <property type="match status" value="1"/>
</dbReference>
<dbReference type="AlphaFoldDB" id="A0AAP0J9V9"/>
<evidence type="ECO:0000313" key="1">
    <source>
        <dbReference type="EMBL" id="KAK9128957.1"/>
    </source>
</evidence>
<organism evidence="1 2">
    <name type="scientific">Stephania yunnanensis</name>
    <dbReference type="NCBI Taxonomy" id="152371"/>
    <lineage>
        <taxon>Eukaryota</taxon>
        <taxon>Viridiplantae</taxon>
        <taxon>Streptophyta</taxon>
        <taxon>Embryophyta</taxon>
        <taxon>Tracheophyta</taxon>
        <taxon>Spermatophyta</taxon>
        <taxon>Magnoliopsida</taxon>
        <taxon>Ranunculales</taxon>
        <taxon>Menispermaceae</taxon>
        <taxon>Menispermoideae</taxon>
        <taxon>Cissampelideae</taxon>
        <taxon>Stephania</taxon>
    </lineage>
</organism>
<proteinExistence type="predicted"/>
<keyword evidence="2" id="KW-1185">Reference proteome</keyword>
<evidence type="ECO:0000313" key="2">
    <source>
        <dbReference type="Proteomes" id="UP001420932"/>
    </source>
</evidence>